<protein>
    <submittedName>
        <fullName evidence="2">Uncharacterized protein</fullName>
    </submittedName>
</protein>
<comment type="caution">
    <text evidence="2">The sequence shown here is derived from an EMBL/GenBank/DDBJ whole genome shotgun (WGS) entry which is preliminary data.</text>
</comment>
<keyword evidence="1" id="KW-1133">Transmembrane helix</keyword>
<sequence>MSASTGNQGNAWINAAVPLDMNGGMAGPSNATAFDPTSFTDGSFVVSGSPALGTSIAGAVAGATNSFSFGSLGAMTPYLIVAGLVWFAMRHRK</sequence>
<dbReference type="EMBL" id="PNYC01000001">
    <property type="protein sequence ID" value="PMS38456.1"/>
    <property type="molecule type" value="Genomic_DNA"/>
</dbReference>
<evidence type="ECO:0000256" key="1">
    <source>
        <dbReference type="SAM" id="Phobius"/>
    </source>
</evidence>
<name>A0A2N7X9M1_9BURK</name>
<dbReference type="RefSeq" id="WP_102606704.1">
    <property type="nucleotide sequence ID" value="NZ_PNYC01000001.1"/>
</dbReference>
<keyword evidence="1" id="KW-0472">Membrane</keyword>
<dbReference type="AlphaFoldDB" id="A0A2N7X9M1"/>
<feature type="transmembrane region" description="Helical" evidence="1">
    <location>
        <begin position="67"/>
        <end position="89"/>
    </location>
</feature>
<organism evidence="2 3">
    <name type="scientific">Trinickia symbiotica</name>
    <dbReference type="NCBI Taxonomy" id="863227"/>
    <lineage>
        <taxon>Bacteria</taxon>
        <taxon>Pseudomonadati</taxon>
        <taxon>Pseudomonadota</taxon>
        <taxon>Betaproteobacteria</taxon>
        <taxon>Burkholderiales</taxon>
        <taxon>Burkholderiaceae</taxon>
        <taxon>Trinickia</taxon>
    </lineage>
</organism>
<gene>
    <name evidence="2" type="ORF">C0Z20_00795</name>
</gene>
<proteinExistence type="predicted"/>
<reference evidence="2 3" key="1">
    <citation type="submission" date="2018-01" db="EMBL/GenBank/DDBJ databases">
        <title>Whole genome analyses suggest that Burkholderia sensu lato contains two further novel genera in the rhizoxinica-symbiotica group Mycetohabitans gen. nov., and Trinickia gen. nov.: implications for the evolution of diazotrophy and nodulation in the Burkholderiaceae.</title>
        <authorList>
            <person name="Estrada-de los Santos P."/>
            <person name="Palmer M."/>
            <person name="Chavez-Ramirez B."/>
            <person name="Beukes C."/>
            <person name="Steenkamp E.T."/>
            <person name="Hirsch A.M."/>
            <person name="Manyaka P."/>
            <person name="Maluk M."/>
            <person name="Lafos M."/>
            <person name="Crook M."/>
            <person name="Gross E."/>
            <person name="Simon M.F."/>
            <person name="Bueno dos Reis Junior F."/>
            <person name="Poole P.S."/>
            <person name="Venter S.N."/>
            <person name="James E.K."/>
        </authorList>
    </citation>
    <scope>NUCLEOTIDE SEQUENCE [LARGE SCALE GENOMIC DNA]</scope>
    <source>
        <strain evidence="2 3">JPY 581</strain>
    </source>
</reference>
<evidence type="ECO:0000313" key="3">
    <source>
        <dbReference type="Proteomes" id="UP000235777"/>
    </source>
</evidence>
<keyword evidence="1" id="KW-0812">Transmembrane</keyword>
<accession>A0A2N7X9M1</accession>
<dbReference type="Proteomes" id="UP000235777">
    <property type="component" value="Unassembled WGS sequence"/>
</dbReference>
<evidence type="ECO:0000313" key="2">
    <source>
        <dbReference type="EMBL" id="PMS38456.1"/>
    </source>
</evidence>
<keyword evidence="3" id="KW-1185">Reference proteome</keyword>